<keyword evidence="3" id="KW-1185">Reference proteome</keyword>
<accession>A0A9Q3CZL3</accession>
<organism evidence="2 3">
    <name type="scientific">Austropuccinia psidii MF-1</name>
    <dbReference type="NCBI Taxonomy" id="1389203"/>
    <lineage>
        <taxon>Eukaryota</taxon>
        <taxon>Fungi</taxon>
        <taxon>Dikarya</taxon>
        <taxon>Basidiomycota</taxon>
        <taxon>Pucciniomycotina</taxon>
        <taxon>Pucciniomycetes</taxon>
        <taxon>Pucciniales</taxon>
        <taxon>Sphaerophragmiaceae</taxon>
        <taxon>Austropuccinia</taxon>
    </lineage>
</organism>
<evidence type="ECO:0000313" key="2">
    <source>
        <dbReference type="EMBL" id="MBW0493969.1"/>
    </source>
</evidence>
<name>A0A9Q3CZL3_9BASI</name>
<feature type="compositionally biased region" description="Basic and acidic residues" evidence="1">
    <location>
        <begin position="147"/>
        <end position="162"/>
    </location>
</feature>
<sequence>MKDARTAPHSPRSVPTSFDVSSEPELIAGDALRAEPLSSGRRRNISVPIQKLVQSRKRRGVGNMPKPLARGHKFLLTYQELSGSGEDHRALERVNPIFLQSQDQKYKELVEKPMSFVCRPEEGIGNDPSFGRRPSRVYQLQTRSRSIQRESQRISEEAEKSQEPSGQGQRESKLAQTLPQGLRIPKLEPSAVDSVFNMARTLMEFTSKEQEKMNSTFPCKQ</sequence>
<dbReference type="AlphaFoldDB" id="A0A9Q3CZL3"/>
<gene>
    <name evidence="2" type="ORF">O181_033684</name>
</gene>
<dbReference type="EMBL" id="AVOT02012328">
    <property type="protein sequence ID" value="MBW0493969.1"/>
    <property type="molecule type" value="Genomic_DNA"/>
</dbReference>
<reference evidence="2" key="1">
    <citation type="submission" date="2021-03" db="EMBL/GenBank/DDBJ databases">
        <title>Draft genome sequence of rust myrtle Austropuccinia psidii MF-1, a brazilian biotype.</title>
        <authorList>
            <person name="Quecine M.C."/>
            <person name="Pachon D.M.R."/>
            <person name="Bonatelli M.L."/>
            <person name="Correr F.H."/>
            <person name="Franceschini L.M."/>
            <person name="Leite T.F."/>
            <person name="Margarido G.R.A."/>
            <person name="Almeida C.A."/>
            <person name="Ferrarezi J.A."/>
            <person name="Labate C.A."/>
        </authorList>
    </citation>
    <scope>NUCLEOTIDE SEQUENCE</scope>
    <source>
        <strain evidence="2">MF-1</strain>
    </source>
</reference>
<proteinExistence type="predicted"/>
<feature type="compositionally biased region" description="Polar residues" evidence="1">
    <location>
        <begin position="163"/>
        <end position="179"/>
    </location>
</feature>
<feature type="region of interest" description="Disordered" evidence="1">
    <location>
        <begin position="1"/>
        <end position="22"/>
    </location>
</feature>
<protein>
    <submittedName>
        <fullName evidence="2">Uncharacterized protein</fullName>
    </submittedName>
</protein>
<evidence type="ECO:0000256" key="1">
    <source>
        <dbReference type="SAM" id="MobiDB-lite"/>
    </source>
</evidence>
<dbReference type="Proteomes" id="UP000765509">
    <property type="component" value="Unassembled WGS sequence"/>
</dbReference>
<evidence type="ECO:0000313" key="3">
    <source>
        <dbReference type="Proteomes" id="UP000765509"/>
    </source>
</evidence>
<feature type="region of interest" description="Disordered" evidence="1">
    <location>
        <begin position="121"/>
        <end position="190"/>
    </location>
</feature>
<comment type="caution">
    <text evidence="2">The sequence shown here is derived from an EMBL/GenBank/DDBJ whole genome shotgun (WGS) entry which is preliminary data.</text>
</comment>